<evidence type="ECO:0000256" key="1">
    <source>
        <dbReference type="ARBA" id="ARBA00001957"/>
    </source>
</evidence>
<dbReference type="Gene3D" id="1.10.1200.10">
    <property type="entry name" value="ACP-like"/>
    <property type="match status" value="1"/>
</dbReference>
<dbReference type="GO" id="GO:0006508">
    <property type="term" value="P:proteolysis"/>
    <property type="evidence" value="ECO:0007669"/>
    <property type="project" value="InterPro"/>
</dbReference>
<feature type="compositionally biased region" description="Polar residues" evidence="10">
    <location>
        <begin position="1044"/>
        <end position="1054"/>
    </location>
</feature>
<dbReference type="InterPro" id="IPR055123">
    <property type="entry name" value="SpnB-like_Rossmann"/>
</dbReference>
<keyword evidence="4" id="KW-0597">Phosphoprotein</keyword>
<dbReference type="Pfam" id="PF00975">
    <property type="entry name" value="Thioesterase"/>
    <property type="match status" value="1"/>
</dbReference>
<dbReference type="InterPro" id="IPR016036">
    <property type="entry name" value="Malonyl_transacylase_ACP-bd"/>
</dbReference>
<evidence type="ECO:0000256" key="8">
    <source>
        <dbReference type="ARBA" id="ARBA00023315"/>
    </source>
</evidence>
<dbReference type="InterPro" id="IPR050091">
    <property type="entry name" value="PKS_NRPS_Biosynth_Enz"/>
</dbReference>
<feature type="region of interest" description="Disordered" evidence="10">
    <location>
        <begin position="1024"/>
        <end position="1082"/>
    </location>
</feature>
<dbReference type="InterPro" id="IPR001995">
    <property type="entry name" value="Peptidase_A2_cat"/>
</dbReference>
<dbReference type="InterPro" id="IPR036736">
    <property type="entry name" value="ACP-like_sf"/>
</dbReference>
<feature type="domain" description="PKS/mFAS DH" evidence="14">
    <location>
        <begin position="929"/>
        <end position="1255"/>
    </location>
</feature>
<dbReference type="InterPro" id="IPR016035">
    <property type="entry name" value="Acyl_Trfase/lysoPLipase"/>
</dbReference>
<dbReference type="PROSITE" id="PS50175">
    <property type="entry name" value="ASP_PROT_RETROV"/>
    <property type="match status" value="1"/>
</dbReference>
<dbReference type="PANTHER" id="PTHR43775:SF51">
    <property type="entry name" value="INACTIVE PHENOLPHTHIOCEROL SYNTHESIS POLYKETIDE SYNTHASE TYPE I PKS1-RELATED"/>
    <property type="match status" value="1"/>
</dbReference>
<dbReference type="InterPro" id="IPR014031">
    <property type="entry name" value="Ketoacyl_synth_C"/>
</dbReference>
<dbReference type="InterPro" id="IPR001031">
    <property type="entry name" value="Thioesterase"/>
</dbReference>
<dbReference type="PROSITE" id="PS50075">
    <property type="entry name" value="CARRIER"/>
    <property type="match status" value="1"/>
</dbReference>
<evidence type="ECO:0000256" key="5">
    <source>
        <dbReference type="ARBA" id="ARBA00022679"/>
    </source>
</evidence>
<dbReference type="SMART" id="SM00822">
    <property type="entry name" value="PKS_KR"/>
    <property type="match status" value="1"/>
</dbReference>
<feature type="active site" description="Proton donor; for dehydratase activity" evidence="9">
    <location>
        <position position="1164"/>
    </location>
</feature>
<dbReference type="SMART" id="SM00824">
    <property type="entry name" value="PKS_TE"/>
    <property type="match status" value="1"/>
</dbReference>
<protein>
    <submittedName>
        <fullName evidence="15">Acyl transferase domain-containing protein/thioesterase domain-containing protein/acyl carrier protein</fullName>
    </submittedName>
</protein>
<keyword evidence="3" id="KW-0596">Phosphopantetheine</keyword>
<dbReference type="InterPro" id="IPR049900">
    <property type="entry name" value="PKS_mFAS_DH"/>
</dbReference>
<dbReference type="PROSITE" id="PS00012">
    <property type="entry name" value="PHOSPHOPANTETHEINE"/>
    <property type="match status" value="1"/>
</dbReference>
<dbReference type="InterPro" id="IPR014030">
    <property type="entry name" value="Ketoacyl_synth_N"/>
</dbReference>
<dbReference type="PROSITE" id="PS52019">
    <property type="entry name" value="PKS_MFAS_DH"/>
    <property type="match status" value="1"/>
</dbReference>
<sequence>MSNEQKLLDYLKRTTADLRSARKKVIEAELREREPIAIVGMGCRFPGGVESPEDLWRVVDEGRDVVGGFPEDRGWDLAGLYDPEPGRPGKCYVDQGGFLYDAGDFDADFFGISPREAKDSDPQQRLLLETAWEAIESAGIDPTTLKGTPTGVFAGVMHHDYGVGNTVGSIVSGRISYTLGLQGPAVSLDTACSSSLVALHTAAQSLRRQECGLALVGGVTVMATPDAFLYFSEQRGLASDGRCKSFAAAADGTGWSEGVGMLLVERLSDAEKNGHRVLAVLRGSAVNQDGASSGLTAPHGPSQIRVIEQALEDARLPAEYVDAVEAHGTGTTLGDSVEAQALLATYGKDRPADRPVRLGSIKSNMGHAQAAAGVAGVIKMVMAMRHDRLPRTLHVDAPSPQIDWSAGGVELLTAPVAWPRTDEPRRAAVSSFGISGTNVHVILEEPPPAEGEPSPTDGDAPDPAAPLPVPWVLSATTPEALRAQAAKLHSHLEERPDLHPVDVGHSLATTRTAFAHRAVAVGNGRDELMRGLADLAHGGSADNIVHGTGSTETPRVVFVFPGQGSQWAGMAAGLLDASPVFTERMGECARALKPFVDWDLFDVLRGRPGAPTLAAVDVVQPALWGVMVSLAELWRAHGVEPSAVVGHSQGEVAAACVAGALSLDDGARVVSQRSRVIAERLAGKGAMASVVAPVGRVRDLVAAWGGRIQIAAENGPSSVAICGEPPVIDELIERLTGEGIRARRIGVDFASHSSFVEDVRDDMLQACDPVRPRSSDIAFHSTVTAARLDTAGLGADYWYRNLRSTVRFDEAVRGLLDTGADIFIEVSPHPVLSLGVDQAIEAAGAPAATVPTLRRDDGGPARFAISLAEAYVHGVPVDWAREFSGVGARRVDLPTYAFQRERYWVDPSGPCTGAPAGPAGGVGLEPVDHPVLTAAMPAPETGGVVLVGRLARASHPWVADHAVADTVLFPGTGFVELAIRAGDEAGCGRLDELTLEAPLVLPDRGGVALQVVVGERDAAGARSVGIYSRADDGPSRETPWTRHATGSVSETPTESAAAGLSVPPARSASSLGSAADAGGPAAGGVDGSARSFDFASPWPPADATALDVADAYERLRADGYGYGPVFQGLRAAWRRGDELFAEVALADAARAEADGFGLHPALLDAALHPALLPGDGAEGGRDGVGDAKGDGGATMVLPFGWNGVTLHAVGATELRVRLVTAPSGGGELAVADTSGRPVLTVDSLVVRKVPADRLITAARRPHESLYRVRWEPAPSLARVASSPPSPAAPRGLVVLGPDTLGLGGGAEQLADTTALAAAIDNGRTPPDLVVTRIAPATGDLPDAARTTACETLDLLQAWCGDDRLATSRLVVVAGGAAVAGADAEHTDLGLAPVRGLVRSAQAENPGRIVLLDPDDSVIPADLLCALAESGEPEVALRAGTPWVPRLARTGAPADRPDAWDASGTVLITGGTGGLGALVAQHLVAEHGVRHLLLAGRRGPDAPGAAELQADLVARGATVTMAACDVSDRAEVARLLAGIPVERPLTGVVHTAGVLDDGVIGSLTAERMDKVMRPKVDAAWHLHEFTHDLDLSAFVLFSSAAGVLGNPGQGNYAAANTFLDALAAHRRASGLPGRSLAWGLWARSSGMTDALGGAGTSRIARGGVLPLRDSEGLELFDAATTSDDAASVPIRLDLESLSGSGDLPPLFRGLVRRPSRRIVSGRADAEPLRDRLTGEPREAIEAEVLDLVRTHVAAVLGHGGPEDIDPDRNFFESGFDSLTVMELRNGLNAATGLSLPQMVVFDNDNPAALARQVAYLLTEELDGGTGGEQQNDPEEADDLHARLREAVLSGDPQRGLAMLRVAAEERPRYDSPADLDEPPAPVRLAEGAGNPRLICVSTPMATGGVHQFTRLVTHLRGVRHVSAVPVPGFSSGERIPATGACALETIAQSVLRAAEGQPFALLGYSSGGLLAQAVAGHLQANRGIDPTGVVMLDTYPIKGRTGAPIFERLIGGLFDREATYGWFDATRLTGQAAYMNILQDLDTDISRAPLFFVGAEAPFETEPDGSAPADWAATWESATLTRRVPGDHFTMVEDHAETTARAVEEWLARLG</sequence>
<evidence type="ECO:0000256" key="2">
    <source>
        <dbReference type="ARBA" id="ARBA00004792"/>
    </source>
</evidence>
<dbReference type="PROSITE" id="PS00606">
    <property type="entry name" value="KS3_1"/>
    <property type="match status" value="1"/>
</dbReference>
<feature type="domain" description="Ketosynthase family 3 (KS3)" evidence="13">
    <location>
        <begin position="33"/>
        <end position="445"/>
    </location>
</feature>
<comment type="cofactor">
    <cofactor evidence="1">
        <name>pantetheine 4'-phosphate</name>
        <dbReference type="ChEBI" id="CHEBI:47942"/>
    </cofactor>
</comment>
<dbReference type="InterPro" id="IPR029058">
    <property type="entry name" value="AB_hydrolase_fold"/>
</dbReference>
<dbReference type="GO" id="GO:0031177">
    <property type="term" value="F:phosphopantetheine binding"/>
    <property type="evidence" value="ECO:0007669"/>
    <property type="project" value="InterPro"/>
</dbReference>
<dbReference type="InterPro" id="IPR015083">
    <property type="entry name" value="NorB/c/GfsB-D-like_docking"/>
</dbReference>
<evidence type="ECO:0000256" key="6">
    <source>
        <dbReference type="ARBA" id="ARBA00023194"/>
    </source>
</evidence>
<feature type="region of interest" description="N-terminal hotdog fold" evidence="9">
    <location>
        <begin position="929"/>
        <end position="1055"/>
    </location>
</feature>
<organism evidence="15 16">
    <name type="scientific">Nocardiopsis mwathae</name>
    <dbReference type="NCBI Taxonomy" id="1472723"/>
    <lineage>
        <taxon>Bacteria</taxon>
        <taxon>Bacillati</taxon>
        <taxon>Actinomycetota</taxon>
        <taxon>Actinomycetes</taxon>
        <taxon>Streptosporangiales</taxon>
        <taxon>Nocardiopsidaceae</taxon>
        <taxon>Nocardiopsis</taxon>
    </lineage>
</organism>
<keyword evidence="16" id="KW-1185">Reference proteome</keyword>
<dbReference type="Gene3D" id="3.40.47.10">
    <property type="match status" value="1"/>
</dbReference>
<dbReference type="InterPro" id="IPR032821">
    <property type="entry name" value="PKS_assoc"/>
</dbReference>
<dbReference type="Pfam" id="PF02801">
    <property type="entry name" value="Ketoacyl-synt_C"/>
    <property type="match status" value="1"/>
</dbReference>
<dbReference type="EMBL" id="JACHDS010000001">
    <property type="protein sequence ID" value="MBB6170282.1"/>
    <property type="molecule type" value="Genomic_DNA"/>
</dbReference>
<dbReference type="InterPro" id="IPR042104">
    <property type="entry name" value="PKS_dehydratase_sf"/>
</dbReference>
<dbReference type="SUPFAM" id="SSF53901">
    <property type="entry name" value="Thiolase-like"/>
    <property type="match status" value="1"/>
</dbReference>
<dbReference type="SUPFAM" id="SSF55048">
    <property type="entry name" value="Probable ACP-binding domain of malonyl-CoA ACP transacylase"/>
    <property type="match status" value="1"/>
</dbReference>
<evidence type="ECO:0000256" key="10">
    <source>
        <dbReference type="SAM" id="MobiDB-lite"/>
    </source>
</evidence>
<dbReference type="Pfam" id="PF00550">
    <property type="entry name" value="PP-binding"/>
    <property type="match status" value="1"/>
</dbReference>
<dbReference type="GO" id="GO:0033068">
    <property type="term" value="P:macrolide biosynthetic process"/>
    <property type="evidence" value="ECO:0007669"/>
    <property type="project" value="UniProtKB-ARBA"/>
</dbReference>
<dbReference type="GO" id="GO:0004312">
    <property type="term" value="F:fatty acid synthase activity"/>
    <property type="evidence" value="ECO:0007669"/>
    <property type="project" value="TreeGrafter"/>
</dbReference>
<feature type="compositionally biased region" description="Low complexity" evidence="10">
    <location>
        <begin position="451"/>
        <end position="462"/>
    </location>
</feature>
<dbReference type="InterPro" id="IPR036291">
    <property type="entry name" value="NAD(P)-bd_dom_sf"/>
</dbReference>
<keyword evidence="5 15" id="KW-0808">Transferase</keyword>
<evidence type="ECO:0000256" key="3">
    <source>
        <dbReference type="ARBA" id="ARBA00022450"/>
    </source>
</evidence>
<dbReference type="InterPro" id="IPR014043">
    <property type="entry name" value="Acyl_transferase_dom"/>
</dbReference>
<dbReference type="SMART" id="SM00825">
    <property type="entry name" value="PKS_KS"/>
    <property type="match status" value="1"/>
</dbReference>
<dbReference type="CDD" id="cd08956">
    <property type="entry name" value="KR_3_FAS_SDR_x"/>
    <property type="match status" value="1"/>
</dbReference>
<reference evidence="15 16" key="1">
    <citation type="submission" date="2020-08" db="EMBL/GenBank/DDBJ databases">
        <title>Sequencing the genomes of 1000 actinobacteria strains.</title>
        <authorList>
            <person name="Klenk H.-P."/>
        </authorList>
    </citation>
    <scope>NUCLEOTIDE SEQUENCE [LARGE SCALE GENOMIC DNA]</scope>
    <source>
        <strain evidence="15 16">DSM 46659</strain>
    </source>
</reference>
<dbReference type="InterPro" id="IPR006162">
    <property type="entry name" value="Ppantetheine_attach_site"/>
</dbReference>
<dbReference type="Pfam" id="PF16197">
    <property type="entry name" value="KAsynt_C_assoc"/>
    <property type="match status" value="1"/>
</dbReference>
<evidence type="ECO:0000259" key="13">
    <source>
        <dbReference type="PROSITE" id="PS52004"/>
    </source>
</evidence>
<evidence type="ECO:0000259" key="11">
    <source>
        <dbReference type="PROSITE" id="PS50075"/>
    </source>
</evidence>
<evidence type="ECO:0000256" key="9">
    <source>
        <dbReference type="PROSITE-ProRule" id="PRU01363"/>
    </source>
</evidence>
<dbReference type="InterPro" id="IPR001227">
    <property type="entry name" value="Ac_transferase_dom_sf"/>
</dbReference>
<dbReference type="RefSeq" id="WP_221307997.1">
    <property type="nucleotide sequence ID" value="NZ_JACHDS010000001.1"/>
</dbReference>
<dbReference type="Pfam" id="PF00698">
    <property type="entry name" value="Acyl_transf_1"/>
    <property type="match status" value="1"/>
</dbReference>
<dbReference type="CDD" id="cd00833">
    <property type="entry name" value="PKS"/>
    <property type="match status" value="1"/>
</dbReference>
<feature type="region of interest" description="Disordered" evidence="10">
    <location>
        <begin position="444"/>
        <end position="467"/>
    </location>
</feature>
<dbReference type="InterPro" id="IPR049551">
    <property type="entry name" value="PKS_DH_C"/>
</dbReference>
<dbReference type="Pfam" id="PF08990">
    <property type="entry name" value="Docking"/>
    <property type="match status" value="1"/>
</dbReference>
<proteinExistence type="predicted"/>
<keyword evidence="7" id="KW-0511">Multifunctional enzyme</keyword>
<dbReference type="SUPFAM" id="SSF52151">
    <property type="entry name" value="FabD/lysophospholipase-like"/>
    <property type="match status" value="1"/>
</dbReference>
<feature type="active site" description="Proton acceptor; for dehydratase activity" evidence="9">
    <location>
        <position position="961"/>
    </location>
</feature>
<dbReference type="GO" id="GO:0004190">
    <property type="term" value="F:aspartic-type endopeptidase activity"/>
    <property type="evidence" value="ECO:0007669"/>
    <property type="project" value="InterPro"/>
</dbReference>
<dbReference type="InterPro" id="IPR018201">
    <property type="entry name" value="Ketoacyl_synth_AS"/>
</dbReference>
<evidence type="ECO:0000256" key="4">
    <source>
        <dbReference type="ARBA" id="ARBA00022553"/>
    </source>
</evidence>
<dbReference type="Gene3D" id="3.40.50.720">
    <property type="entry name" value="NAD(P)-binding Rossmann-like Domain"/>
    <property type="match status" value="1"/>
</dbReference>
<dbReference type="InterPro" id="IPR013968">
    <property type="entry name" value="PKS_KR"/>
</dbReference>
<name>A0A7X0D3J7_9ACTN</name>
<dbReference type="SMART" id="SM00826">
    <property type="entry name" value="PKS_DH"/>
    <property type="match status" value="1"/>
</dbReference>
<evidence type="ECO:0000256" key="7">
    <source>
        <dbReference type="ARBA" id="ARBA00023268"/>
    </source>
</evidence>
<evidence type="ECO:0000259" key="14">
    <source>
        <dbReference type="PROSITE" id="PS52019"/>
    </source>
</evidence>
<dbReference type="GO" id="GO:0004315">
    <property type="term" value="F:3-oxoacyl-[acyl-carrier-protein] synthase activity"/>
    <property type="evidence" value="ECO:0007669"/>
    <property type="project" value="InterPro"/>
</dbReference>
<dbReference type="Pfam" id="PF21089">
    <property type="entry name" value="PKS_DH_N"/>
    <property type="match status" value="1"/>
</dbReference>
<dbReference type="Gene3D" id="3.10.129.110">
    <property type="entry name" value="Polyketide synthase dehydratase"/>
    <property type="match status" value="1"/>
</dbReference>
<feature type="compositionally biased region" description="Low complexity" evidence="10">
    <location>
        <begin position="1065"/>
        <end position="1079"/>
    </location>
</feature>
<dbReference type="InterPro" id="IPR009081">
    <property type="entry name" value="PP-bd_ACP"/>
</dbReference>
<dbReference type="SMART" id="SM00827">
    <property type="entry name" value="PKS_AT"/>
    <property type="match status" value="1"/>
</dbReference>
<dbReference type="Gene3D" id="3.30.70.3290">
    <property type="match status" value="1"/>
</dbReference>
<dbReference type="InterPro" id="IPR020802">
    <property type="entry name" value="TesA-like"/>
</dbReference>
<dbReference type="Gene3D" id="3.40.366.10">
    <property type="entry name" value="Malonyl-Coenzyme A Acyl Carrier Protein, domain 2"/>
    <property type="match status" value="1"/>
</dbReference>
<evidence type="ECO:0000259" key="12">
    <source>
        <dbReference type="PROSITE" id="PS50175"/>
    </source>
</evidence>
<dbReference type="FunFam" id="3.40.47.10:FF:000019">
    <property type="entry name" value="Polyketide synthase type I"/>
    <property type="match status" value="1"/>
</dbReference>
<dbReference type="PROSITE" id="PS52004">
    <property type="entry name" value="KS3_2"/>
    <property type="match status" value="1"/>
</dbReference>
<dbReference type="InterPro" id="IPR016039">
    <property type="entry name" value="Thiolase-like"/>
</dbReference>
<comment type="caution">
    <text evidence="15">The sequence shown here is derived from an EMBL/GenBank/DDBJ whole genome shotgun (WGS) entry which is preliminary data.</text>
</comment>
<feature type="domain" description="Carrier" evidence="11">
    <location>
        <begin position="1741"/>
        <end position="1816"/>
    </location>
</feature>
<dbReference type="SMART" id="SM00823">
    <property type="entry name" value="PKS_PP"/>
    <property type="match status" value="1"/>
</dbReference>
<dbReference type="InterPro" id="IPR020841">
    <property type="entry name" value="PKS_Beta-ketoAc_synthase_dom"/>
</dbReference>
<evidence type="ECO:0000313" key="16">
    <source>
        <dbReference type="Proteomes" id="UP000546642"/>
    </source>
</evidence>
<dbReference type="Pfam" id="PF00109">
    <property type="entry name" value="ketoacyl-synt"/>
    <property type="match status" value="1"/>
</dbReference>
<dbReference type="SUPFAM" id="SSF51735">
    <property type="entry name" value="NAD(P)-binding Rossmann-fold domains"/>
    <property type="match status" value="2"/>
</dbReference>
<dbReference type="Gene3D" id="3.40.50.1820">
    <property type="entry name" value="alpha/beta hydrolase"/>
    <property type="match status" value="1"/>
</dbReference>
<dbReference type="GO" id="GO:0006633">
    <property type="term" value="P:fatty acid biosynthetic process"/>
    <property type="evidence" value="ECO:0007669"/>
    <property type="project" value="InterPro"/>
</dbReference>
<evidence type="ECO:0000313" key="15">
    <source>
        <dbReference type="EMBL" id="MBB6170282.1"/>
    </source>
</evidence>
<dbReference type="InterPro" id="IPR020807">
    <property type="entry name" value="PKS_DH"/>
</dbReference>
<dbReference type="FunFam" id="3.40.366.10:FF:000002">
    <property type="entry name" value="Probable polyketide synthase 2"/>
    <property type="match status" value="1"/>
</dbReference>
<dbReference type="PANTHER" id="PTHR43775">
    <property type="entry name" value="FATTY ACID SYNTHASE"/>
    <property type="match status" value="1"/>
</dbReference>
<dbReference type="Pfam" id="PF14765">
    <property type="entry name" value="PS-DH"/>
    <property type="match status" value="1"/>
</dbReference>
<gene>
    <name evidence="15" type="ORF">HNR23_000342</name>
</gene>
<keyword evidence="8" id="KW-0012">Acyltransferase</keyword>
<dbReference type="Pfam" id="PF22953">
    <property type="entry name" value="SpnB_Rossmann"/>
    <property type="match status" value="1"/>
</dbReference>
<dbReference type="Pfam" id="PF08659">
    <property type="entry name" value="KR"/>
    <property type="match status" value="1"/>
</dbReference>
<dbReference type="InterPro" id="IPR057326">
    <property type="entry name" value="KR_dom"/>
</dbReference>
<dbReference type="Proteomes" id="UP000546642">
    <property type="component" value="Unassembled WGS sequence"/>
</dbReference>
<feature type="domain" description="Peptidase A2" evidence="12">
    <location>
        <begin position="812"/>
        <end position="824"/>
    </location>
</feature>
<dbReference type="InterPro" id="IPR020806">
    <property type="entry name" value="PKS_PP-bd"/>
</dbReference>
<feature type="region of interest" description="C-terminal hotdog fold" evidence="9">
    <location>
        <begin position="1103"/>
        <end position="1255"/>
    </location>
</feature>
<dbReference type="InterPro" id="IPR049552">
    <property type="entry name" value="PKS_DH_N"/>
</dbReference>
<comment type="pathway">
    <text evidence="2">Antibiotic biosynthesis.</text>
</comment>
<keyword evidence="6" id="KW-0045">Antibiotic biosynthesis</keyword>
<accession>A0A7X0D3J7</accession>
<dbReference type="SUPFAM" id="SSF53474">
    <property type="entry name" value="alpha/beta-Hydrolases"/>
    <property type="match status" value="1"/>
</dbReference>